<dbReference type="RefSeq" id="WP_101471615.1">
    <property type="nucleotide sequence ID" value="NZ_RCCB01000012.1"/>
</dbReference>
<keyword evidence="1" id="KW-0812">Transmembrane</keyword>
<dbReference type="Pfam" id="PF11188">
    <property type="entry name" value="DUF2975"/>
    <property type="match status" value="1"/>
</dbReference>
<protein>
    <recommendedName>
        <fullName evidence="6">DUF2975 family protein</fullName>
    </recommendedName>
</protein>
<gene>
    <name evidence="2" type="ORF">B0G92_1484</name>
    <name evidence="3" type="ORF">CLV50_2056</name>
</gene>
<evidence type="ECO:0000313" key="5">
    <source>
        <dbReference type="Proteomes" id="UP000275027"/>
    </source>
</evidence>
<reference evidence="2 4" key="1">
    <citation type="submission" date="2017-12" db="EMBL/GenBank/DDBJ databases">
        <title>Genomic Encyclopedia of Type Strains, Phase III (KMG-III): the genomes of soil and plant-associated and newly described type strains.</title>
        <authorList>
            <person name="Whitman W."/>
        </authorList>
    </citation>
    <scope>NUCLEOTIDE SEQUENCE [LARGE SCALE GENOMIC DNA]</scope>
    <source>
        <strain evidence="2 4">IP-10</strain>
    </source>
</reference>
<dbReference type="EMBL" id="RCCB01000012">
    <property type="protein sequence ID" value="RLJ24178.1"/>
    <property type="molecule type" value="Genomic_DNA"/>
</dbReference>
<evidence type="ECO:0000313" key="3">
    <source>
        <dbReference type="EMBL" id="RLJ24178.1"/>
    </source>
</evidence>
<evidence type="ECO:0000256" key="1">
    <source>
        <dbReference type="SAM" id="Phobius"/>
    </source>
</evidence>
<dbReference type="Proteomes" id="UP000233767">
    <property type="component" value="Unassembled WGS sequence"/>
</dbReference>
<feature type="transmembrane region" description="Helical" evidence="1">
    <location>
        <begin position="67"/>
        <end position="89"/>
    </location>
</feature>
<evidence type="ECO:0000313" key="2">
    <source>
        <dbReference type="EMBL" id="PKW29838.1"/>
    </source>
</evidence>
<dbReference type="InterPro" id="IPR021354">
    <property type="entry name" value="DUF2975"/>
</dbReference>
<feature type="transmembrane region" description="Helical" evidence="1">
    <location>
        <begin position="149"/>
        <end position="170"/>
    </location>
</feature>
<sequence length="184" mass="20937">MEIKIGTKLILQVLHVLSWIIFLGLCFEAGALIVNAIMTLTLDATEIKRLWMLIDLSDLYKYGSHHYVVIMSQIIIVAVLKALMFYLIVKILYENKLDMAQPFNHAMGRFISLISYLALGIGFFSAWGMKYTKGLILEGVFMPGLDDMHFDGSDVWLFMGIILLIIAQIFKRGIEIQTENDLTI</sequence>
<comment type="caution">
    <text evidence="3">The sequence shown here is derived from an EMBL/GenBank/DDBJ whole genome shotgun (WGS) entry which is preliminary data.</text>
</comment>
<keyword evidence="4" id="KW-1185">Reference proteome</keyword>
<dbReference type="EMBL" id="PJND01000007">
    <property type="protein sequence ID" value="PKW29838.1"/>
    <property type="molecule type" value="Genomic_DNA"/>
</dbReference>
<feature type="transmembrane region" description="Helical" evidence="1">
    <location>
        <begin position="110"/>
        <end position="129"/>
    </location>
</feature>
<reference evidence="3 5" key="2">
    <citation type="submission" date="2018-10" db="EMBL/GenBank/DDBJ databases">
        <title>Genomic Encyclopedia of Archaeal and Bacterial Type Strains, Phase II (KMG-II): from individual species to whole genera.</title>
        <authorList>
            <person name="Goeker M."/>
        </authorList>
    </citation>
    <scope>NUCLEOTIDE SEQUENCE [LARGE SCALE GENOMIC DNA]</scope>
    <source>
        <strain evidence="3 5">DSM 21886</strain>
    </source>
</reference>
<dbReference type="Proteomes" id="UP000275027">
    <property type="component" value="Unassembled WGS sequence"/>
</dbReference>
<organism evidence="3 5">
    <name type="scientific">Flavobacterium lindanitolerans</name>
    <dbReference type="NCBI Taxonomy" id="428988"/>
    <lineage>
        <taxon>Bacteria</taxon>
        <taxon>Pseudomonadati</taxon>
        <taxon>Bacteroidota</taxon>
        <taxon>Flavobacteriia</taxon>
        <taxon>Flavobacteriales</taxon>
        <taxon>Flavobacteriaceae</taxon>
        <taxon>Flavobacterium</taxon>
    </lineage>
</organism>
<dbReference type="AlphaFoldDB" id="A0A497U753"/>
<feature type="transmembrane region" description="Helical" evidence="1">
    <location>
        <begin position="12"/>
        <end position="38"/>
    </location>
</feature>
<keyword evidence="1" id="KW-1133">Transmembrane helix</keyword>
<evidence type="ECO:0000313" key="4">
    <source>
        <dbReference type="Proteomes" id="UP000233767"/>
    </source>
</evidence>
<evidence type="ECO:0008006" key="6">
    <source>
        <dbReference type="Google" id="ProtNLM"/>
    </source>
</evidence>
<name>A0A497U753_9FLAO</name>
<accession>A0A497U753</accession>
<proteinExistence type="predicted"/>
<keyword evidence="1" id="KW-0472">Membrane</keyword>